<sequence length="709" mass="78933">MELSLDDILYSGGDNTELAIPYDDVDDLAPQSRSSSNSLAGANSHVDALSHTSNPSSGLDLPSPGFPNAQIDWHADFQQARAVTDPPADDFSFLNQPALDWGNPPPLPTGNDPIKTPMTTIDEFFIKNGASRPPAPCTNCRRRRLQCLILHTTVDNPNPTKSCSSCVALFRECSLSGRQKREPSAFETSEPVIGHLHGVSEDNVLGVPTTIQEGQSGLTHPQELSLAALSGKRANTRSVRKTRVLRNWFISHIDHPYPSEEDKVSLAQQSGLSRSQVVNWFANTRRRHRLSSAYSTSPGRGRQGFAPGSPMPHYLRKNMSPMDRWRNSPPEEEGASASAIQNALSAQSSAHSSFEGYDLGIFDVPGSSVSNDSLWQSAFQDASSNSASSCYSFRSRENTFLSHSANSSAGEGPSMSRRTSSRSKSKKFVGFQCTFCRQSFKKKYDWVRHERSIHLPGLDAWICSLPVSPDQSFLVWRVNESNPQCLFCGDDSPSDEHIQAHEFDTCAERPVSERKFTRKDHLWQHLHKFHGCRKWDGWKPDLSLLQHRQDAIRSKCGFCQVMMDSWEERADHLAAHFRSGLTMEHWVGGSGIHDPGDMDIEERLAVNTLHFNNNKTTKTNPPTVNMIITRALSVTNFVVASSALSFQVGVLYPWHKQLDDDFEALKREHMRVLTAVESKVEQGQDSPAFVDESRRSIRGMLGNLAAWKA</sequence>
<evidence type="ECO:0000313" key="1">
    <source>
        <dbReference type="EMBL" id="KAI8670664.1"/>
    </source>
</evidence>
<reference evidence="1" key="1">
    <citation type="submission" date="2022-06" db="EMBL/GenBank/DDBJ databases">
        <title>Fusarium solani species complex genomes reveal bases of compartmentalisation and animal pathogenesis.</title>
        <authorList>
            <person name="Tsai I.J."/>
        </authorList>
    </citation>
    <scope>NUCLEOTIDE SEQUENCE</scope>
    <source>
        <strain evidence="1">Fu6.1</strain>
    </source>
</reference>
<proteinExistence type="predicted"/>
<dbReference type="EMBL" id="CM046506">
    <property type="protein sequence ID" value="KAI8670664.1"/>
    <property type="molecule type" value="Genomic_DNA"/>
</dbReference>
<evidence type="ECO:0000313" key="2">
    <source>
        <dbReference type="Proteomes" id="UP001065298"/>
    </source>
</evidence>
<comment type="caution">
    <text evidence="1">The sequence shown here is derived from an EMBL/GenBank/DDBJ whole genome shotgun (WGS) entry which is preliminary data.</text>
</comment>
<gene>
    <name evidence="1" type="ORF">NCS57_00538800</name>
</gene>
<dbReference type="Proteomes" id="UP001065298">
    <property type="component" value="Chromosome 4"/>
</dbReference>
<name>A0ACC0QZV0_9HYPO</name>
<keyword evidence="2" id="KW-1185">Reference proteome</keyword>
<accession>A0ACC0QZV0</accession>
<organism evidence="1 2">
    <name type="scientific">Fusarium keratoplasticum</name>
    <dbReference type="NCBI Taxonomy" id="1328300"/>
    <lineage>
        <taxon>Eukaryota</taxon>
        <taxon>Fungi</taxon>
        <taxon>Dikarya</taxon>
        <taxon>Ascomycota</taxon>
        <taxon>Pezizomycotina</taxon>
        <taxon>Sordariomycetes</taxon>
        <taxon>Hypocreomycetidae</taxon>
        <taxon>Hypocreales</taxon>
        <taxon>Nectriaceae</taxon>
        <taxon>Fusarium</taxon>
        <taxon>Fusarium solani species complex</taxon>
    </lineage>
</organism>
<protein>
    <submittedName>
        <fullName evidence="1">Uncharacterized protein</fullName>
    </submittedName>
</protein>